<dbReference type="PIRSF" id="PIRSF033490">
    <property type="entry name" value="MazF"/>
    <property type="match status" value="1"/>
</dbReference>
<dbReference type="GO" id="GO:0006402">
    <property type="term" value="P:mRNA catabolic process"/>
    <property type="evidence" value="ECO:0007669"/>
    <property type="project" value="TreeGrafter"/>
</dbReference>
<dbReference type="Pfam" id="PF02452">
    <property type="entry name" value="PemK_toxin"/>
    <property type="match status" value="1"/>
</dbReference>
<dbReference type="InterPro" id="IPR011067">
    <property type="entry name" value="Plasmid_toxin/cell-grow_inhib"/>
</dbReference>
<dbReference type="HOGENOM" id="CLU_121823_1_0_2"/>
<evidence type="ECO:0000313" key="1">
    <source>
        <dbReference type="EMBL" id="AKH97619.1"/>
    </source>
</evidence>
<dbReference type="OrthoDB" id="109270at2157"/>
<dbReference type="GeneID" id="26010473"/>
<dbReference type="PANTHER" id="PTHR33988:SF2">
    <property type="entry name" value="ENDORIBONUCLEASE MAZF"/>
    <property type="match status" value="1"/>
</dbReference>
<reference evidence="3" key="2">
    <citation type="submission" date="2015-05" db="EMBL/GenBank/DDBJ databases">
        <title>Complete genome sequence of Halanaeroarchaeum sulfurireducens type strain M27-SA2, a sulfate-reducer haloarchaeon from marine anoxic lake Medee.</title>
        <authorList>
            <person name="Messina E."/>
            <person name="Kublanov I.V."/>
            <person name="Toshchakov S."/>
            <person name="Arcadi E."/>
            <person name="La Spada G."/>
            <person name="La Cono V."/>
            <person name="Yakimov M.M."/>
        </authorList>
    </citation>
    <scope>NUCLEOTIDE SEQUENCE [LARGE SCALE GENOMIC DNA]</scope>
    <source>
        <strain evidence="3">M27-SA2</strain>
    </source>
</reference>
<dbReference type="STRING" id="1604004.HLASA_1120"/>
<dbReference type="AlphaFoldDB" id="A0A0F7PD91"/>
<reference evidence="2 3" key="3">
    <citation type="journal article" date="2016" name="Stand. Genomic Sci.">
        <title>Complete genome sequence of 'Halanaeroarchaeum sulfurireducens' M27-SA2, a sulfur-reducing and acetate-oxidizing haloarchaeon from the deep-sea hypersaline anoxic lake Medee.</title>
        <authorList>
            <person name="Messina E."/>
            <person name="Sorokin D.Y."/>
            <person name="Kublanov I.V."/>
            <person name="Toshchakov S."/>
            <person name="Lopatina A."/>
            <person name="Arcadi E."/>
            <person name="Smedile F."/>
            <person name="La Spada G."/>
            <person name="La Cono V."/>
            <person name="Yakimov M.M."/>
        </authorList>
    </citation>
    <scope>NUCLEOTIDE SEQUENCE [LARGE SCALE GENOMIC DNA]</scope>
    <source>
        <strain evidence="2 3">M27-SA2</strain>
    </source>
</reference>
<accession>A0A0F7PD91</accession>
<reference evidence="1 4" key="1">
    <citation type="journal article" date="2015" name="ISME J.">
        <title>Elemental sulfur and acetate can support life of a novel strictly anaerobic haloarchaeon.</title>
        <authorList>
            <person name="Sorokin D.Y."/>
            <person name="Kublanov I.V."/>
            <person name="Gavrilov S.N."/>
            <person name="Rojo D."/>
            <person name="Roman P."/>
            <person name="Golyshin P.N."/>
            <person name="Slepak V.Z."/>
            <person name="Smedile F."/>
            <person name="Ferrer M."/>
            <person name="Messina E."/>
            <person name="La Cono V."/>
            <person name="Yakimov M.M."/>
        </authorList>
    </citation>
    <scope>NUCLEOTIDE SEQUENCE [LARGE SCALE GENOMIC DNA]</scope>
    <source>
        <strain evidence="1 4">HSR2</strain>
    </source>
</reference>
<proteinExistence type="predicted"/>
<dbReference type="EMBL" id="CP008874">
    <property type="protein sequence ID" value="AKH97619.1"/>
    <property type="molecule type" value="Genomic_DNA"/>
</dbReference>
<dbReference type="Gene3D" id="2.30.30.110">
    <property type="match status" value="1"/>
</dbReference>
<sequence length="116" mass="12661">MKVRRGDIVTVELNPTKGSEQQGSNRPCVVIQNDVGNQHSPTTIVAPFTKQYDPTDIYPFEVEVLASNTTLNHDSVADLSQIRVVDISKRVTKNIGSVPATRMAKIDAAIKNSLSL</sequence>
<dbReference type="RefSeq" id="WP_050048356.1">
    <property type="nucleotide sequence ID" value="NZ_CP008874.1"/>
</dbReference>
<dbReference type="KEGG" id="hsf:HLASA_1120"/>
<protein>
    <submittedName>
        <fullName evidence="1">MazF family transcriptional regulator</fullName>
    </submittedName>
</protein>
<evidence type="ECO:0000313" key="3">
    <source>
        <dbReference type="Proteomes" id="UP000060390"/>
    </source>
</evidence>
<dbReference type="GO" id="GO:0004521">
    <property type="term" value="F:RNA endonuclease activity"/>
    <property type="evidence" value="ECO:0007669"/>
    <property type="project" value="TreeGrafter"/>
</dbReference>
<dbReference type="GO" id="GO:0016075">
    <property type="term" value="P:rRNA catabolic process"/>
    <property type="evidence" value="ECO:0007669"/>
    <property type="project" value="TreeGrafter"/>
</dbReference>
<evidence type="ECO:0000313" key="2">
    <source>
        <dbReference type="EMBL" id="ALG82015.1"/>
    </source>
</evidence>
<dbReference type="SUPFAM" id="SSF50118">
    <property type="entry name" value="Cell growth inhibitor/plasmid maintenance toxic component"/>
    <property type="match status" value="1"/>
</dbReference>
<dbReference type="Proteomes" id="UP000069906">
    <property type="component" value="Chromosome"/>
</dbReference>
<evidence type="ECO:0000313" key="4">
    <source>
        <dbReference type="Proteomes" id="UP000069906"/>
    </source>
</evidence>
<dbReference type="Proteomes" id="UP000060390">
    <property type="component" value="Chromosome"/>
</dbReference>
<organism evidence="1 4">
    <name type="scientific">Halanaeroarchaeum sulfurireducens</name>
    <dbReference type="NCBI Taxonomy" id="1604004"/>
    <lineage>
        <taxon>Archaea</taxon>
        <taxon>Methanobacteriati</taxon>
        <taxon>Methanobacteriota</taxon>
        <taxon>Stenosarchaea group</taxon>
        <taxon>Halobacteria</taxon>
        <taxon>Halobacteriales</taxon>
        <taxon>Halobacteriaceae</taxon>
        <taxon>Halanaeroarchaeum</taxon>
    </lineage>
</organism>
<dbReference type="KEGG" id="hsu:HLASF_1131"/>
<dbReference type="InterPro" id="IPR003477">
    <property type="entry name" value="PemK-like"/>
</dbReference>
<keyword evidence="4" id="KW-1185">Reference proteome</keyword>
<dbReference type="EMBL" id="CP011564">
    <property type="protein sequence ID" value="ALG82015.1"/>
    <property type="molecule type" value="Genomic_DNA"/>
</dbReference>
<dbReference type="GO" id="GO:0003677">
    <property type="term" value="F:DNA binding"/>
    <property type="evidence" value="ECO:0007669"/>
    <property type="project" value="InterPro"/>
</dbReference>
<gene>
    <name evidence="2" type="ORF">HLASA_1120</name>
    <name evidence="1" type="ORF">HLASF_1131</name>
</gene>
<dbReference type="PATRIC" id="fig|1604004.4.peg.1193"/>
<name>A0A0F7PD91_9EURY</name>
<dbReference type="PANTHER" id="PTHR33988">
    <property type="entry name" value="ENDORIBONUCLEASE MAZF-RELATED"/>
    <property type="match status" value="1"/>
</dbReference>